<evidence type="ECO:0000313" key="2">
    <source>
        <dbReference type="EMBL" id="SVB16096.1"/>
    </source>
</evidence>
<protein>
    <submittedName>
        <fullName evidence="2">Uncharacterized protein</fullName>
    </submittedName>
</protein>
<accession>A0A382BQI7</accession>
<sequence length="300" mass="31957">MGIGAEKLEGAPSKHKPPARPDADLGSIHFGGEDSIDHVNRITQRTFLKQTGQGLASLAVTPAGLAKPLGQAATQANPVATFSIVGFDPRTGDLGVAVQSKFFAVGSVVPWAKAGVGAIATQSYANVTYGPEGLERLTKGQTARETLKALTSIDKDRRLRQLGIVDARGNSASFTGGGCHDWAGHIEKPNFCTQGNILTGKEVVDAMATSFEQSQKKGNGRLCNWLVDALMVGQDAGGDSRGRQSAALLVVRKNGGYAGGNDRFIDLRVDDHKTPIIELHRLLTLHKKIHKHAHEHPPKR</sequence>
<reference evidence="2" key="1">
    <citation type="submission" date="2018-05" db="EMBL/GenBank/DDBJ databases">
        <authorList>
            <person name="Lanie J.A."/>
            <person name="Ng W.-L."/>
            <person name="Kazmierczak K.M."/>
            <person name="Andrzejewski T.M."/>
            <person name="Davidsen T.M."/>
            <person name="Wayne K.J."/>
            <person name="Tettelin H."/>
            <person name="Glass J.I."/>
            <person name="Rusch D."/>
            <person name="Podicherti R."/>
            <person name="Tsui H.-C.T."/>
            <person name="Winkler M.E."/>
        </authorList>
    </citation>
    <scope>NUCLEOTIDE SEQUENCE</scope>
</reference>
<organism evidence="2">
    <name type="scientific">marine metagenome</name>
    <dbReference type="NCBI Taxonomy" id="408172"/>
    <lineage>
        <taxon>unclassified sequences</taxon>
        <taxon>metagenomes</taxon>
        <taxon>ecological metagenomes</taxon>
    </lineage>
</organism>
<dbReference type="InterPro" id="IPR029055">
    <property type="entry name" value="Ntn_hydrolases_N"/>
</dbReference>
<proteinExistence type="predicted"/>
<dbReference type="InterPro" id="IPR010430">
    <property type="entry name" value="DUF1028"/>
</dbReference>
<dbReference type="Gene3D" id="3.60.20.10">
    <property type="entry name" value="Glutamine Phosphoribosylpyrophosphate, subunit 1, domain 1"/>
    <property type="match status" value="1"/>
</dbReference>
<dbReference type="SUPFAM" id="SSF56235">
    <property type="entry name" value="N-terminal nucleophile aminohydrolases (Ntn hydrolases)"/>
    <property type="match status" value="1"/>
</dbReference>
<name>A0A382BQI7_9ZZZZ</name>
<dbReference type="Pfam" id="PF06267">
    <property type="entry name" value="DUF1028"/>
    <property type="match status" value="1"/>
</dbReference>
<dbReference type="PANTHER" id="PTHR39328">
    <property type="entry name" value="BLL2871 PROTEIN"/>
    <property type="match status" value="1"/>
</dbReference>
<dbReference type="EMBL" id="UINC01030916">
    <property type="protein sequence ID" value="SVB16096.1"/>
    <property type="molecule type" value="Genomic_DNA"/>
</dbReference>
<gene>
    <name evidence="2" type="ORF">METZ01_LOCUS168950</name>
</gene>
<evidence type="ECO:0000256" key="1">
    <source>
        <dbReference type="SAM" id="MobiDB-lite"/>
    </source>
</evidence>
<dbReference type="AlphaFoldDB" id="A0A382BQI7"/>
<dbReference type="PANTHER" id="PTHR39328:SF1">
    <property type="entry name" value="BLL2871 PROTEIN"/>
    <property type="match status" value="1"/>
</dbReference>
<feature type="region of interest" description="Disordered" evidence="1">
    <location>
        <begin position="1"/>
        <end position="24"/>
    </location>
</feature>